<evidence type="ECO:0000256" key="4">
    <source>
        <dbReference type="ARBA" id="ARBA00030474"/>
    </source>
</evidence>
<keyword evidence="8" id="KW-1185">Reference proteome</keyword>
<keyword evidence="7" id="KW-0614">Plasmid</keyword>
<evidence type="ECO:0000256" key="2">
    <source>
        <dbReference type="ARBA" id="ARBA00012581"/>
    </source>
</evidence>
<dbReference type="Gene3D" id="3.20.20.190">
    <property type="entry name" value="Phosphatidylinositol (PI) phosphodiesterase"/>
    <property type="match status" value="1"/>
</dbReference>
<dbReference type="GO" id="GO:0004436">
    <property type="term" value="F:phosphatidylinositol diacylglycerol-lyase activity"/>
    <property type="evidence" value="ECO:0007669"/>
    <property type="project" value="UniProtKB-EC"/>
</dbReference>
<dbReference type="CDD" id="cd08586">
    <property type="entry name" value="PI-PLCc_BcPLC_like"/>
    <property type="match status" value="1"/>
</dbReference>
<evidence type="ECO:0000256" key="3">
    <source>
        <dbReference type="ARBA" id="ARBA00019758"/>
    </source>
</evidence>
<dbReference type="SUPFAM" id="SSF51695">
    <property type="entry name" value="PLC-like phosphodiesterases"/>
    <property type="match status" value="1"/>
</dbReference>
<dbReference type="AlphaFoldDB" id="A0A1I9YT90"/>
<dbReference type="InterPro" id="IPR000909">
    <property type="entry name" value="PLipase_C_PInositol-sp_X_dom"/>
</dbReference>
<sequence length="304" mass="33679">MCFAYPEVFLRAALTDLTASPADWMSAIDGSRSLSALTLPGSHDTCAYTVDDRLARTQRATLDAQLHQGIRVLDIRCRHERDRLAIHHGGIALGLSFDDVARTCGQFLAGHPSECIVMSVKDEWPALDCTRTFAATFAWYVERHTDVRWHLASELPRLKAVRGGIVLLRRFASDEPLGIDLTDWPDNATFDIDHVATPFSIQDQFRVPVPASIPHKWRAIDSLLDLAADAGGARWVINFCSGTGMAAPPAVVAFGDTQHRGIHEQLAERLAARLQPCGTMLLDFCDWNGWRLVHALIDCNSLQE</sequence>
<dbReference type="PANTHER" id="PTHR13593:SF113">
    <property type="entry name" value="SI:DKEY-266F7.9"/>
    <property type="match status" value="1"/>
</dbReference>
<dbReference type="InterPro" id="IPR017946">
    <property type="entry name" value="PLC-like_Pdiesterase_TIM-brl"/>
</dbReference>
<dbReference type="EC" id="4.6.1.13" evidence="2"/>
<dbReference type="GO" id="GO:0006629">
    <property type="term" value="P:lipid metabolic process"/>
    <property type="evidence" value="ECO:0007669"/>
    <property type="project" value="InterPro"/>
</dbReference>
<dbReference type="OrthoDB" id="7191982at2"/>
<protein>
    <recommendedName>
        <fullName evidence="3">1-phosphatidylinositol phosphodiesterase</fullName>
        <ecNumber evidence="2">4.6.1.13</ecNumber>
    </recommendedName>
    <alternativeName>
        <fullName evidence="4">Phosphatidylinositol diacylglycerol-lyase</fullName>
    </alternativeName>
    <alternativeName>
        <fullName evidence="5">Phosphatidylinositol-specific phospholipase C</fullName>
    </alternativeName>
</protein>
<dbReference type="GO" id="GO:0008081">
    <property type="term" value="F:phosphoric diester hydrolase activity"/>
    <property type="evidence" value="ECO:0007669"/>
    <property type="project" value="InterPro"/>
</dbReference>
<dbReference type="SMART" id="SM00148">
    <property type="entry name" value="PLCXc"/>
    <property type="match status" value="1"/>
</dbReference>
<dbReference type="PROSITE" id="PS50007">
    <property type="entry name" value="PIPLC_X_DOMAIN"/>
    <property type="match status" value="1"/>
</dbReference>
<gene>
    <name evidence="7" type="ORF">BJG93_28690</name>
</gene>
<evidence type="ECO:0000256" key="1">
    <source>
        <dbReference type="ARBA" id="ARBA00001316"/>
    </source>
</evidence>
<dbReference type="Proteomes" id="UP000179860">
    <property type="component" value="Plasmid pl1WSM5005"/>
</dbReference>
<evidence type="ECO:0000256" key="5">
    <source>
        <dbReference type="ARBA" id="ARBA00030782"/>
    </source>
</evidence>
<dbReference type="Pfam" id="PF00388">
    <property type="entry name" value="PI-PLC-X"/>
    <property type="match status" value="1"/>
</dbReference>
<name>A0A1I9YT90_9BURK</name>
<geneLocation type="plasmid" evidence="7 8">
    <name>pl1WSM5005</name>
</geneLocation>
<reference evidence="7" key="1">
    <citation type="submission" date="2016-09" db="EMBL/GenBank/DDBJ databases">
        <title>The Complete Genome of Burkholderia sprentiae wsm5005.</title>
        <authorList>
            <person name="De Meyer S."/>
            <person name="Wang P."/>
            <person name="Terpolilli J."/>
        </authorList>
    </citation>
    <scope>NUCLEOTIDE SEQUENCE [LARGE SCALE GENOMIC DNA]</scope>
    <source>
        <strain evidence="7">WSM5005</strain>
        <plasmid evidence="7">pl1WSM5005</plasmid>
    </source>
</reference>
<evidence type="ECO:0000313" key="8">
    <source>
        <dbReference type="Proteomes" id="UP000179860"/>
    </source>
</evidence>
<dbReference type="PANTHER" id="PTHR13593">
    <property type="match status" value="1"/>
</dbReference>
<organism evidence="7 8">
    <name type="scientific">Paraburkholderia sprentiae WSM5005</name>
    <dbReference type="NCBI Taxonomy" id="754502"/>
    <lineage>
        <taxon>Bacteria</taxon>
        <taxon>Pseudomonadati</taxon>
        <taxon>Pseudomonadota</taxon>
        <taxon>Betaproteobacteria</taxon>
        <taxon>Burkholderiales</taxon>
        <taxon>Burkholderiaceae</taxon>
        <taxon>Paraburkholderia</taxon>
    </lineage>
</organism>
<accession>A0A1I9YT90</accession>
<evidence type="ECO:0000313" key="7">
    <source>
        <dbReference type="EMBL" id="APA90113.2"/>
    </source>
</evidence>
<feature type="domain" description="Phosphatidylinositol-specific phospholipase C X" evidence="6">
    <location>
        <begin position="28"/>
        <end position="170"/>
    </location>
</feature>
<comment type="catalytic activity">
    <reaction evidence="1">
        <text>a 1,2-diacyl-sn-glycero-3-phospho-(1D-myo-inositol) = 1D-myo-inositol 1,2-cyclic phosphate + a 1,2-diacyl-sn-glycerol</text>
        <dbReference type="Rhea" id="RHEA:17093"/>
        <dbReference type="ChEBI" id="CHEBI:17815"/>
        <dbReference type="ChEBI" id="CHEBI:57880"/>
        <dbReference type="ChEBI" id="CHEBI:58484"/>
        <dbReference type="EC" id="4.6.1.13"/>
    </reaction>
</comment>
<evidence type="ECO:0000259" key="6">
    <source>
        <dbReference type="SMART" id="SM00148"/>
    </source>
</evidence>
<proteinExistence type="predicted"/>
<dbReference type="EMBL" id="CP017563">
    <property type="protein sequence ID" value="APA90113.2"/>
    <property type="molecule type" value="Genomic_DNA"/>
</dbReference>
<dbReference type="KEGG" id="pspw:BJG93_28690"/>
<reference evidence="7" key="2">
    <citation type="submission" date="2021-06" db="EMBL/GenBank/DDBJ databases">
        <authorList>
            <person name="Rogers T.H."/>
            <person name="Ramsay J.P."/>
            <person name="Wang P."/>
            <person name="Terpolilli J."/>
        </authorList>
    </citation>
    <scope>NUCLEOTIDE SEQUENCE</scope>
    <source>
        <strain evidence="7">WSM5005</strain>
        <plasmid evidence="7">pl1WSM5005</plasmid>
    </source>
</reference>
<dbReference type="InterPro" id="IPR051057">
    <property type="entry name" value="PI-PLC_domain"/>
</dbReference>